<evidence type="ECO:0000313" key="7">
    <source>
        <dbReference type="Proteomes" id="UP000567885"/>
    </source>
</evidence>
<reference evidence="6 7" key="1">
    <citation type="submission" date="2020-05" db="EMBL/GenBank/DDBJ databases">
        <title>Identification and distribution of gene clusters putatively required for synthesis of sphingolipid metabolism inhibitors in phylogenetically diverse species of the filamentous fungus Fusarium.</title>
        <authorList>
            <person name="Kim H.-S."/>
            <person name="Busman M."/>
            <person name="Brown D.W."/>
            <person name="Divon H."/>
            <person name="Uhlig S."/>
            <person name="Proctor R.H."/>
        </authorList>
    </citation>
    <scope>NUCLEOTIDE SEQUENCE [LARGE SCALE GENOMIC DNA]</scope>
    <source>
        <strain evidence="6 7">NRRL 20693</strain>
    </source>
</reference>
<dbReference type="InterPro" id="IPR035979">
    <property type="entry name" value="RBD_domain_sf"/>
</dbReference>
<dbReference type="Pfam" id="PF00076">
    <property type="entry name" value="RRM_1"/>
    <property type="match status" value="2"/>
</dbReference>
<feature type="domain" description="RRM" evidence="5">
    <location>
        <begin position="137"/>
        <end position="215"/>
    </location>
</feature>
<protein>
    <submittedName>
        <fullName evidence="6">Meiotic activator RIM4</fullName>
    </submittedName>
</protein>
<keyword evidence="2 3" id="KW-0694">RNA-binding</keyword>
<evidence type="ECO:0000313" key="6">
    <source>
        <dbReference type="EMBL" id="KAF5674907.1"/>
    </source>
</evidence>
<dbReference type="SMART" id="SM00360">
    <property type="entry name" value="RRM"/>
    <property type="match status" value="2"/>
</dbReference>
<evidence type="ECO:0000256" key="4">
    <source>
        <dbReference type="SAM" id="MobiDB-lite"/>
    </source>
</evidence>
<feature type="region of interest" description="Disordered" evidence="4">
    <location>
        <begin position="464"/>
        <end position="487"/>
    </location>
</feature>
<feature type="region of interest" description="Disordered" evidence="4">
    <location>
        <begin position="594"/>
        <end position="729"/>
    </location>
</feature>
<dbReference type="OrthoDB" id="410044at2759"/>
<dbReference type="PROSITE" id="PS50102">
    <property type="entry name" value="RRM"/>
    <property type="match status" value="2"/>
</dbReference>
<feature type="compositionally biased region" description="Polar residues" evidence="4">
    <location>
        <begin position="850"/>
        <end position="863"/>
    </location>
</feature>
<dbReference type="EMBL" id="JAAGWQ010000044">
    <property type="protein sequence ID" value="KAF5674907.1"/>
    <property type="molecule type" value="Genomic_DNA"/>
</dbReference>
<name>A0A8H5TSU7_FUSHE</name>
<feature type="region of interest" description="Disordered" evidence="4">
    <location>
        <begin position="555"/>
        <end position="578"/>
    </location>
</feature>
<gene>
    <name evidence="6" type="ORF">FHETE_2658</name>
</gene>
<dbReference type="SUPFAM" id="SSF54928">
    <property type="entry name" value="RNA-binding domain, RBD"/>
    <property type="match status" value="2"/>
</dbReference>
<dbReference type="PANTHER" id="PTHR24012">
    <property type="entry name" value="RNA BINDING PROTEIN"/>
    <property type="match status" value="1"/>
</dbReference>
<feature type="region of interest" description="Disordered" evidence="4">
    <location>
        <begin position="847"/>
        <end position="907"/>
    </location>
</feature>
<feature type="compositionally biased region" description="Polar residues" evidence="4">
    <location>
        <begin position="470"/>
        <end position="483"/>
    </location>
</feature>
<feature type="compositionally biased region" description="Basic and acidic residues" evidence="4">
    <location>
        <begin position="557"/>
        <end position="569"/>
    </location>
</feature>
<evidence type="ECO:0000256" key="1">
    <source>
        <dbReference type="ARBA" id="ARBA00022737"/>
    </source>
</evidence>
<sequence>MSSPEYRRPRAPAASERELRNAFTALGLNDTSSENGTGNESSNEAESPRPLKSVKSLPTLPKSVYKDGTKRHWGSPVSDAAELPDLTVTKVDQPKADGAMGQEEKLTVELTTQRELVQNIANLPGTFDAQIEYPAEACLFVANLPQNFDDDTIKTALTKIFGKYGVNFVKMKRDRRRMPFAFVQYTDVKHADVAVEKARGELVLGRPCRTERCGGSLTYIIFRKNNRRVLPDEARAIFSRFGEVDKVEPLDYRIQKQMGVPPCLLIHFLKFDPRRDVTKGVSNMTAYHVMAYDPKMYEDRSDRAAGDQNFMETYDKDSRSIFFGGLPPNADETVVHTLASLCGDVISIDIRSSPDNNGGPPHVYAFVEFTLPTSPDEAVRQFNGRVIQGCLARVERKRAQPTNDTRMFPSPLRPRVLRAPIRPHRRGASMASTPNKHHLSQQELYQADSEYQYRKFMESQAPISPKSMANVPSQSWNEGTPLQSPDKVGSIAASETAVRWASSPAHAISPAGSSPVHVQQLVPVSETNGSHLLPLSDRIATEGRPVTIPYSRAAENAAERSEVANDGKTKNGQTGHQRAASMFAKDTAFPVLDISESDDNSSWRNSASSQDEKDLKLKKDQARRKLHRKHVSDQNLKRNQSFHRKIDNDKLKRSHRSEENLRDKRVSLSRENLDFLGTSENHHRSPSSSKMSRKSDATMRPPEGQSIVSSQQTVYNQQPAQPAPYPQMAPQYPPPILTHPMDFGGMPMQPSAPGGLAYMEMPYGPGAQHCEPFSMYQGPSQGQYPIHLQGQYRGPSQMFHDHPQASYQGHPQAFQERGAVYSNNRQIQYQSPLQAPYTRRVVSYAPPPQLTQYRGPSQQAQNQRSYDDMSYSSYGSNSRGPESDHQRRQRLEAARYNRYTNDLYPPQ</sequence>
<keyword evidence="7" id="KW-1185">Reference proteome</keyword>
<dbReference type="InterPro" id="IPR000504">
    <property type="entry name" value="RRM_dom"/>
</dbReference>
<evidence type="ECO:0000256" key="2">
    <source>
        <dbReference type="ARBA" id="ARBA00022884"/>
    </source>
</evidence>
<evidence type="ECO:0000259" key="5">
    <source>
        <dbReference type="PROSITE" id="PS50102"/>
    </source>
</evidence>
<feature type="compositionally biased region" description="Polar residues" evidence="4">
    <location>
        <begin position="600"/>
        <end position="609"/>
    </location>
</feature>
<feature type="region of interest" description="Disordered" evidence="4">
    <location>
        <begin position="1"/>
        <end position="78"/>
    </location>
</feature>
<feature type="compositionally biased region" description="Basic and acidic residues" evidence="4">
    <location>
        <begin position="644"/>
        <end position="673"/>
    </location>
</feature>
<feature type="compositionally biased region" description="Basic and acidic residues" evidence="4">
    <location>
        <begin position="610"/>
        <end position="620"/>
    </location>
</feature>
<keyword evidence="1" id="KW-0677">Repeat</keyword>
<organism evidence="6 7">
    <name type="scientific">Fusarium heterosporum</name>
    <dbReference type="NCBI Taxonomy" id="42747"/>
    <lineage>
        <taxon>Eukaryota</taxon>
        <taxon>Fungi</taxon>
        <taxon>Dikarya</taxon>
        <taxon>Ascomycota</taxon>
        <taxon>Pezizomycotina</taxon>
        <taxon>Sordariomycetes</taxon>
        <taxon>Hypocreomycetidae</taxon>
        <taxon>Hypocreales</taxon>
        <taxon>Nectriaceae</taxon>
        <taxon>Fusarium</taxon>
        <taxon>Fusarium heterosporum species complex</taxon>
    </lineage>
</organism>
<feature type="domain" description="RRM" evidence="5">
    <location>
        <begin position="319"/>
        <end position="399"/>
    </location>
</feature>
<dbReference type="AlphaFoldDB" id="A0A8H5TSU7"/>
<feature type="compositionally biased region" description="Basic and acidic residues" evidence="4">
    <location>
        <begin position="881"/>
        <end position="895"/>
    </location>
</feature>
<feature type="compositionally biased region" description="Low complexity" evidence="4">
    <location>
        <begin position="31"/>
        <end position="45"/>
    </location>
</feature>
<feature type="compositionally biased region" description="Basic residues" evidence="4">
    <location>
        <begin position="621"/>
        <end position="630"/>
    </location>
</feature>
<dbReference type="GO" id="GO:0003723">
    <property type="term" value="F:RNA binding"/>
    <property type="evidence" value="ECO:0007669"/>
    <property type="project" value="UniProtKB-UniRule"/>
</dbReference>
<dbReference type="Gene3D" id="3.30.70.330">
    <property type="match status" value="2"/>
</dbReference>
<evidence type="ECO:0000256" key="3">
    <source>
        <dbReference type="PROSITE-ProRule" id="PRU00176"/>
    </source>
</evidence>
<comment type="caution">
    <text evidence="6">The sequence shown here is derived from an EMBL/GenBank/DDBJ whole genome shotgun (WGS) entry which is preliminary data.</text>
</comment>
<dbReference type="Proteomes" id="UP000567885">
    <property type="component" value="Unassembled WGS sequence"/>
</dbReference>
<dbReference type="CDD" id="cd00590">
    <property type="entry name" value="RRM_SF"/>
    <property type="match status" value="1"/>
</dbReference>
<feature type="compositionally biased region" description="Polar residues" evidence="4">
    <location>
        <begin position="706"/>
        <end position="716"/>
    </location>
</feature>
<accession>A0A8H5TSU7</accession>
<feature type="compositionally biased region" description="Low complexity" evidence="4">
    <location>
        <begin position="868"/>
        <end position="880"/>
    </location>
</feature>
<dbReference type="InterPro" id="IPR012677">
    <property type="entry name" value="Nucleotide-bd_a/b_plait_sf"/>
</dbReference>
<proteinExistence type="predicted"/>